<accession>A0ABX7P3R7</accession>
<feature type="region of interest" description="Disordered" evidence="1">
    <location>
        <begin position="136"/>
        <end position="164"/>
    </location>
</feature>
<protein>
    <recommendedName>
        <fullName evidence="5">Secreted protein</fullName>
    </recommendedName>
</protein>
<evidence type="ECO:0000313" key="4">
    <source>
        <dbReference type="Proteomes" id="UP000662747"/>
    </source>
</evidence>
<dbReference type="Proteomes" id="UP000662747">
    <property type="component" value="Chromosome"/>
</dbReference>
<feature type="signal peptide" evidence="2">
    <location>
        <begin position="1"/>
        <end position="23"/>
    </location>
</feature>
<name>A0ABX7P3R7_9BACT</name>
<dbReference type="EMBL" id="CP071090">
    <property type="protein sequence ID" value="QSQ25118.1"/>
    <property type="molecule type" value="Genomic_DNA"/>
</dbReference>
<evidence type="ECO:0000256" key="2">
    <source>
        <dbReference type="SAM" id="SignalP"/>
    </source>
</evidence>
<dbReference type="RefSeq" id="WP_206726675.1">
    <property type="nucleotide sequence ID" value="NZ_CP071090.1"/>
</dbReference>
<sequence length="164" mass="17939">MWTTKVWKVTLLCGWLTAPVALAQSEDAPYTEGAPDEMAEPVGVADESQFFMEDPEATDAPRLRYAEPLSCPAVPEGRVWVADTEECGETECIRKTTVWVGDWTLEDAEMEVRCETDRVVLGTHDWQVVIAPDSEGHLDMTDAAPATPDSAMTADAPRAPSPKT</sequence>
<reference evidence="3 4" key="1">
    <citation type="submission" date="2021-02" db="EMBL/GenBank/DDBJ databases">
        <title>De Novo genome assembly of isolated myxobacteria.</title>
        <authorList>
            <person name="Stevens D.C."/>
        </authorList>
    </citation>
    <scope>NUCLEOTIDE SEQUENCE [LARGE SCALE GENOMIC DNA]</scope>
    <source>
        <strain evidence="4">SCPEA02</strain>
    </source>
</reference>
<keyword evidence="2" id="KW-0732">Signal</keyword>
<keyword evidence="4" id="KW-1185">Reference proteome</keyword>
<evidence type="ECO:0000313" key="3">
    <source>
        <dbReference type="EMBL" id="QSQ25118.1"/>
    </source>
</evidence>
<evidence type="ECO:0000256" key="1">
    <source>
        <dbReference type="SAM" id="MobiDB-lite"/>
    </source>
</evidence>
<feature type="chain" id="PRO_5045462717" description="Secreted protein" evidence="2">
    <location>
        <begin position="24"/>
        <end position="164"/>
    </location>
</feature>
<proteinExistence type="predicted"/>
<evidence type="ECO:0008006" key="5">
    <source>
        <dbReference type="Google" id="ProtNLM"/>
    </source>
</evidence>
<organism evidence="3 4">
    <name type="scientific">Pyxidicoccus parkwayensis</name>
    <dbReference type="NCBI Taxonomy" id="2813578"/>
    <lineage>
        <taxon>Bacteria</taxon>
        <taxon>Pseudomonadati</taxon>
        <taxon>Myxococcota</taxon>
        <taxon>Myxococcia</taxon>
        <taxon>Myxococcales</taxon>
        <taxon>Cystobacterineae</taxon>
        <taxon>Myxococcaceae</taxon>
        <taxon>Pyxidicoccus</taxon>
    </lineage>
</organism>
<gene>
    <name evidence="3" type="ORF">JY651_09385</name>
</gene>